<keyword evidence="3" id="KW-1185">Reference proteome</keyword>
<organism evidence="2 3">
    <name type="scientific">Halolamina salina</name>
    <dbReference type="NCBI Taxonomy" id="1220023"/>
    <lineage>
        <taxon>Archaea</taxon>
        <taxon>Methanobacteriati</taxon>
        <taxon>Methanobacteriota</taxon>
        <taxon>Stenosarchaea group</taxon>
        <taxon>Halobacteria</taxon>
        <taxon>Halobacteriales</taxon>
        <taxon>Haloferacaceae</taxon>
    </lineage>
</organism>
<feature type="transmembrane region" description="Helical" evidence="1">
    <location>
        <begin position="164"/>
        <end position="183"/>
    </location>
</feature>
<feature type="transmembrane region" description="Helical" evidence="1">
    <location>
        <begin position="70"/>
        <end position="95"/>
    </location>
</feature>
<keyword evidence="1" id="KW-0472">Membrane</keyword>
<protein>
    <recommendedName>
        <fullName evidence="4">DUF4231 domain-containing protein</fullName>
    </recommendedName>
</protein>
<gene>
    <name evidence="2" type="ORF">ACFR9S_00080</name>
</gene>
<reference evidence="2 3" key="1">
    <citation type="journal article" date="2019" name="Int. J. Syst. Evol. Microbiol.">
        <title>The Global Catalogue of Microorganisms (GCM) 10K type strain sequencing project: providing services to taxonomists for standard genome sequencing and annotation.</title>
        <authorList>
            <consortium name="The Broad Institute Genomics Platform"/>
            <consortium name="The Broad Institute Genome Sequencing Center for Infectious Disease"/>
            <person name="Wu L."/>
            <person name="Ma J."/>
        </authorList>
    </citation>
    <scope>NUCLEOTIDE SEQUENCE [LARGE SCALE GENOMIC DNA]</scope>
    <source>
        <strain evidence="2 3">CGMCC 1.12285</strain>
    </source>
</reference>
<evidence type="ECO:0000256" key="1">
    <source>
        <dbReference type="SAM" id="Phobius"/>
    </source>
</evidence>
<comment type="caution">
    <text evidence="2">The sequence shown here is derived from an EMBL/GenBank/DDBJ whole genome shotgun (WGS) entry which is preliminary data.</text>
</comment>
<keyword evidence="1" id="KW-1133">Transmembrane helix</keyword>
<proteinExistence type="predicted"/>
<dbReference type="AlphaFoldDB" id="A0ABD6B121"/>
<dbReference type="RefSeq" id="WP_379732585.1">
    <property type="nucleotide sequence ID" value="NZ_JBHSWZ010000360.1"/>
</dbReference>
<sequence length="220" mass="24658">MTNDSENEEPDGFSREELIGNRLLHTEYEQAGEEYRYRDRLLHNSYYLLIVVTALLAGPLLQYIGQDGYLKLGVIVLLAGGLYTLLGLVMLTHYVQRNSASFLRTRVEQVADGTKERIPRPFAIQYRVIGQDTRMTDEHELDKARPFFSRVLGMPENLHSAETLAQAVLVVGFTLIVAGVAILTSTWPFIYNLASAFGAFVAVGVFVLGLRNIGSDLEFR</sequence>
<feature type="transmembrane region" description="Helical" evidence="1">
    <location>
        <begin position="46"/>
        <end position="64"/>
    </location>
</feature>
<evidence type="ECO:0000313" key="2">
    <source>
        <dbReference type="EMBL" id="MFD1524699.1"/>
    </source>
</evidence>
<dbReference type="Proteomes" id="UP001597111">
    <property type="component" value="Unassembled WGS sequence"/>
</dbReference>
<feature type="transmembrane region" description="Helical" evidence="1">
    <location>
        <begin position="189"/>
        <end position="210"/>
    </location>
</feature>
<evidence type="ECO:0008006" key="4">
    <source>
        <dbReference type="Google" id="ProtNLM"/>
    </source>
</evidence>
<evidence type="ECO:0000313" key="3">
    <source>
        <dbReference type="Proteomes" id="UP001597111"/>
    </source>
</evidence>
<name>A0ABD6B121_9EURY</name>
<keyword evidence="1" id="KW-0812">Transmembrane</keyword>
<dbReference type="EMBL" id="JBHUDH010000001">
    <property type="protein sequence ID" value="MFD1524699.1"/>
    <property type="molecule type" value="Genomic_DNA"/>
</dbReference>
<accession>A0ABD6B121</accession>